<evidence type="ECO:0000256" key="4">
    <source>
        <dbReference type="SAM" id="MobiDB-lite"/>
    </source>
</evidence>
<evidence type="ECO:0000313" key="6">
    <source>
        <dbReference type="EMBL" id="MDJ1371682.1"/>
    </source>
</evidence>
<dbReference type="PANTHER" id="PTHR44688">
    <property type="entry name" value="DNA-BINDING TRANSCRIPTIONAL ACTIVATOR DEVR_DOSR"/>
    <property type="match status" value="1"/>
</dbReference>
<dbReference type="SUPFAM" id="SSF46894">
    <property type="entry name" value="C-terminal effector domain of the bipartite response regulators"/>
    <property type="match status" value="1"/>
</dbReference>
<evidence type="ECO:0000256" key="3">
    <source>
        <dbReference type="ARBA" id="ARBA00023163"/>
    </source>
</evidence>
<dbReference type="RefSeq" id="WP_026937095.1">
    <property type="nucleotide sequence ID" value="NZ_CP028426.1"/>
</dbReference>
<proteinExistence type="predicted"/>
<feature type="compositionally biased region" description="Basic and acidic residues" evidence="4">
    <location>
        <begin position="164"/>
        <end position="173"/>
    </location>
</feature>
<dbReference type="Gene3D" id="1.25.40.10">
    <property type="entry name" value="Tetratricopeptide repeat domain"/>
    <property type="match status" value="1"/>
</dbReference>
<gene>
    <name evidence="6" type="ORF">C7K25_09930</name>
</gene>
<dbReference type="SMART" id="SM00421">
    <property type="entry name" value="HTH_LUXR"/>
    <property type="match status" value="1"/>
</dbReference>
<dbReference type="Proteomes" id="UP001170379">
    <property type="component" value="Unassembled WGS sequence"/>
</dbReference>
<dbReference type="InterPro" id="IPR000792">
    <property type="entry name" value="Tscrpt_reg_LuxR_C"/>
</dbReference>
<evidence type="ECO:0000313" key="7">
    <source>
        <dbReference type="Proteomes" id="UP001170379"/>
    </source>
</evidence>
<dbReference type="SUPFAM" id="SSF48452">
    <property type="entry name" value="TPR-like"/>
    <property type="match status" value="1"/>
</dbReference>
<organism evidence="6 7">
    <name type="scientific">Gulosibacter molinativorax</name>
    <dbReference type="NCBI Taxonomy" id="256821"/>
    <lineage>
        <taxon>Bacteria</taxon>
        <taxon>Bacillati</taxon>
        <taxon>Actinomycetota</taxon>
        <taxon>Actinomycetes</taxon>
        <taxon>Micrococcales</taxon>
        <taxon>Microbacteriaceae</taxon>
        <taxon>Gulosibacter</taxon>
    </lineage>
</organism>
<dbReference type="Gene3D" id="1.10.10.10">
    <property type="entry name" value="Winged helix-like DNA-binding domain superfamily/Winged helix DNA-binding domain"/>
    <property type="match status" value="1"/>
</dbReference>
<protein>
    <submittedName>
        <fullName evidence="6">LuxR family transcriptional regulator</fullName>
    </submittedName>
</protein>
<feature type="region of interest" description="Disordered" evidence="4">
    <location>
        <begin position="1"/>
        <end position="43"/>
    </location>
</feature>
<dbReference type="InterPro" id="IPR011990">
    <property type="entry name" value="TPR-like_helical_dom_sf"/>
</dbReference>
<dbReference type="Pfam" id="PF00196">
    <property type="entry name" value="GerE"/>
    <property type="match status" value="1"/>
</dbReference>
<keyword evidence="7" id="KW-1185">Reference proteome</keyword>
<dbReference type="PROSITE" id="PS50043">
    <property type="entry name" value="HTH_LUXR_2"/>
    <property type="match status" value="1"/>
</dbReference>
<keyword evidence="3" id="KW-0804">Transcription</keyword>
<dbReference type="PROSITE" id="PS00622">
    <property type="entry name" value="HTH_LUXR_1"/>
    <property type="match status" value="1"/>
</dbReference>
<dbReference type="EMBL" id="PXVD01000015">
    <property type="protein sequence ID" value="MDJ1371682.1"/>
    <property type="molecule type" value="Genomic_DNA"/>
</dbReference>
<evidence type="ECO:0000259" key="5">
    <source>
        <dbReference type="PROSITE" id="PS50043"/>
    </source>
</evidence>
<evidence type="ECO:0000256" key="1">
    <source>
        <dbReference type="ARBA" id="ARBA00023015"/>
    </source>
</evidence>
<feature type="domain" description="HTH luxR-type" evidence="5">
    <location>
        <begin position="455"/>
        <end position="519"/>
    </location>
</feature>
<accession>A0ABT7CAA7</accession>
<dbReference type="InterPro" id="IPR016032">
    <property type="entry name" value="Sig_transdc_resp-reg_C-effctor"/>
</dbReference>
<reference evidence="6" key="1">
    <citation type="submission" date="2018-03" db="EMBL/GenBank/DDBJ databases">
        <authorList>
            <person name="Nunes O.C."/>
            <person name="Lopes A.R."/>
            <person name="Froufe H."/>
            <person name="Munoz-Merida A."/>
            <person name="Barroso C."/>
            <person name="Egas C."/>
        </authorList>
    </citation>
    <scope>NUCLEOTIDE SEQUENCE</scope>
    <source>
        <strain evidence="6">ON4</strain>
    </source>
</reference>
<dbReference type="InterPro" id="IPR036388">
    <property type="entry name" value="WH-like_DNA-bd_sf"/>
</dbReference>
<feature type="compositionally biased region" description="Basic and acidic residues" evidence="4">
    <location>
        <begin position="1"/>
        <end position="24"/>
    </location>
</feature>
<dbReference type="PRINTS" id="PR00038">
    <property type="entry name" value="HTHLUXR"/>
</dbReference>
<name>A0ABT7CAA7_9MICO</name>
<dbReference type="CDD" id="cd06170">
    <property type="entry name" value="LuxR_C_like"/>
    <property type="match status" value="1"/>
</dbReference>
<feature type="region of interest" description="Disordered" evidence="4">
    <location>
        <begin position="145"/>
        <end position="175"/>
    </location>
</feature>
<keyword evidence="2" id="KW-0238">DNA-binding</keyword>
<keyword evidence="1" id="KW-0805">Transcription regulation</keyword>
<dbReference type="PANTHER" id="PTHR44688:SF16">
    <property type="entry name" value="DNA-BINDING TRANSCRIPTIONAL ACTIVATOR DEVR_DOSR"/>
    <property type="match status" value="1"/>
</dbReference>
<comment type="caution">
    <text evidence="6">The sequence shown here is derived from an EMBL/GenBank/DDBJ whole genome shotgun (WGS) entry which is preliminary data.</text>
</comment>
<sequence>MSTARGDDSDTHRDSARPGDEPHGDVVSYAELDGDVPHDDGRHGSELLSVELLSAARVQARNGSPQRAWELAQKVAVIGRTTHNPQLLADAALVLTAPSVGAWNLSADRHTLALEAIRMLGDTDPHRTARLRALMEVTRNPWYASADLPDPDRLDPDRLDEEQAERRSAELHARASRAAGARDVNTRLECADALAELAANSGRTEDAAWASLWRLDAYCQLGKRVELNADLMEFGAIVRRLDAPIWHWRLAACRASVALLDGNLEDATDLMDRALELGQSLGSEEAIFVDLVMRSAFAAQTGTNLDAIEPLVRVAIADAPFLAQTWHARILLAQGRKEDAVAIWHAIRPNIDRIASDTREWIVALATLAELCFAAEDAEAAATLREQLLPLAGQHVTGGILTPYEGPVSRFLGLLSLALGDRVTARNQFQDAFEESERMHAKLHAARAQQLLERYGGDHGILTRRELDVARLVAEGLTNKEIAARLFLSERTVESHVSHVIRKLETSGRAGVAHKLGAP</sequence>
<reference evidence="6" key="2">
    <citation type="journal article" date="2022" name="Sci. Rep.">
        <title>In silico prediction of the enzymes involved in the degradation of the herbicide molinate by Gulosibacter molinativorax ON4T.</title>
        <authorList>
            <person name="Lopes A.R."/>
            <person name="Bunin E."/>
            <person name="Viana A.T."/>
            <person name="Froufe H."/>
            <person name="Munoz-Merida A."/>
            <person name="Pinho D."/>
            <person name="Figueiredo J."/>
            <person name="Barroso C."/>
            <person name="Vaz-Moreira I."/>
            <person name="Bellanger X."/>
            <person name="Egas C."/>
            <person name="Nunes O.C."/>
        </authorList>
    </citation>
    <scope>NUCLEOTIDE SEQUENCE</scope>
    <source>
        <strain evidence="6">ON4</strain>
    </source>
</reference>
<evidence type="ECO:0000256" key="2">
    <source>
        <dbReference type="ARBA" id="ARBA00023125"/>
    </source>
</evidence>